<evidence type="ECO:0000313" key="9">
    <source>
        <dbReference type="Proteomes" id="UP000014071"/>
    </source>
</evidence>
<dbReference type="PANTHER" id="PTHR19372:SF7">
    <property type="entry name" value="SULFITE OXIDASE, MITOCHONDRIAL"/>
    <property type="match status" value="1"/>
</dbReference>
<dbReference type="Gene3D" id="3.90.420.10">
    <property type="entry name" value="Oxidoreductase, molybdopterin-binding domain"/>
    <property type="match status" value="1"/>
</dbReference>
<dbReference type="GO" id="GO:0043546">
    <property type="term" value="F:molybdopterin cofactor binding"/>
    <property type="evidence" value="ECO:0007669"/>
    <property type="project" value="TreeGrafter"/>
</dbReference>
<feature type="region of interest" description="Disordered" evidence="5">
    <location>
        <begin position="1"/>
        <end position="20"/>
    </location>
</feature>
<dbReference type="GO" id="GO:0006790">
    <property type="term" value="P:sulfur compound metabolic process"/>
    <property type="evidence" value="ECO:0007669"/>
    <property type="project" value="TreeGrafter"/>
</dbReference>
<dbReference type="SUPFAM" id="SSF56524">
    <property type="entry name" value="Oxidoreductase molybdopterin-binding domain"/>
    <property type="match status" value="1"/>
</dbReference>
<evidence type="ECO:0000256" key="3">
    <source>
        <dbReference type="ARBA" id="ARBA00022723"/>
    </source>
</evidence>
<evidence type="ECO:0000256" key="1">
    <source>
        <dbReference type="ARBA" id="ARBA00001924"/>
    </source>
</evidence>
<dbReference type="RefSeq" id="XP_012192226.1">
    <property type="nucleotide sequence ID" value="XM_012336836.1"/>
</dbReference>
<dbReference type="GO" id="GO:0005739">
    <property type="term" value="C:mitochondrion"/>
    <property type="evidence" value="ECO:0007669"/>
    <property type="project" value="TreeGrafter"/>
</dbReference>
<organism evidence="8 9">
    <name type="scientific">Pseudozyma hubeiensis (strain SY62)</name>
    <name type="common">Yeast</name>
    <dbReference type="NCBI Taxonomy" id="1305764"/>
    <lineage>
        <taxon>Eukaryota</taxon>
        <taxon>Fungi</taxon>
        <taxon>Dikarya</taxon>
        <taxon>Basidiomycota</taxon>
        <taxon>Ustilaginomycotina</taxon>
        <taxon>Ustilaginomycetes</taxon>
        <taxon>Ustilaginales</taxon>
        <taxon>Ustilaginaceae</taxon>
        <taxon>Pseudozyma</taxon>
    </lineage>
</organism>
<comment type="cofactor">
    <cofactor evidence="1">
        <name>Mo-molybdopterin</name>
        <dbReference type="ChEBI" id="CHEBI:71302"/>
    </cofactor>
</comment>
<name>R9PBB0_PSEHS</name>
<dbReference type="HOGENOM" id="CLU_003827_5_2_1"/>
<dbReference type="InterPro" id="IPR008335">
    <property type="entry name" value="Mopterin_OxRdtase_euk"/>
</dbReference>
<dbReference type="OrthoDB" id="10051395at2759"/>
<reference evidence="9" key="1">
    <citation type="journal article" date="2013" name="Genome Announc.">
        <title>Draft genome sequence of the basidiomycetous yeast-like fungus Pseudozyma hubeiensis SY62, which produces an abundant amount of the biosurfactant mannosylerythritol lipids.</title>
        <authorList>
            <person name="Konishi M."/>
            <person name="Hatada Y."/>
            <person name="Horiuchi J."/>
        </authorList>
    </citation>
    <scope>NUCLEOTIDE SEQUENCE [LARGE SCALE GENOMIC DNA]</scope>
    <source>
        <strain evidence="9">SY62</strain>
    </source>
</reference>
<dbReference type="GeneID" id="24111505"/>
<dbReference type="Proteomes" id="UP000014071">
    <property type="component" value="Unassembled WGS sequence"/>
</dbReference>
<evidence type="ECO:0008006" key="10">
    <source>
        <dbReference type="Google" id="ProtNLM"/>
    </source>
</evidence>
<dbReference type="Pfam" id="PF00174">
    <property type="entry name" value="Oxidored_molyb"/>
    <property type="match status" value="1"/>
</dbReference>
<dbReference type="Gene3D" id="2.60.40.650">
    <property type="match status" value="1"/>
</dbReference>
<dbReference type="InterPro" id="IPR036374">
    <property type="entry name" value="OxRdtase_Mopterin-bd_sf"/>
</dbReference>
<proteinExistence type="predicted"/>
<feature type="domain" description="Oxidoreductase molybdopterin-binding" evidence="6">
    <location>
        <begin position="68"/>
        <end position="254"/>
    </location>
</feature>
<dbReference type="PRINTS" id="PR00407">
    <property type="entry name" value="EUMOPTERIN"/>
</dbReference>
<dbReference type="SUPFAM" id="SSF81296">
    <property type="entry name" value="E set domains"/>
    <property type="match status" value="1"/>
</dbReference>
<keyword evidence="9" id="KW-1185">Reference proteome</keyword>
<dbReference type="STRING" id="1305764.R9PBB0"/>
<feature type="compositionally biased region" description="Polar residues" evidence="5">
    <location>
        <begin position="1"/>
        <end position="15"/>
    </location>
</feature>
<keyword evidence="3" id="KW-0479">Metal-binding</keyword>
<dbReference type="GO" id="GO:0020037">
    <property type="term" value="F:heme binding"/>
    <property type="evidence" value="ECO:0007669"/>
    <property type="project" value="TreeGrafter"/>
</dbReference>
<evidence type="ECO:0000256" key="5">
    <source>
        <dbReference type="SAM" id="MobiDB-lite"/>
    </source>
</evidence>
<accession>R9PBB0</accession>
<dbReference type="PANTHER" id="PTHR19372">
    <property type="entry name" value="SULFITE REDUCTASE"/>
    <property type="match status" value="1"/>
</dbReference>
<feature type="domain" description="Moybdenum cofactor oxidoreductase dimerisation" evidence="7">
    <location>
        <begin position="296"/>
        <end position="435"/>
    </location>
</feature>
<evidence type="ECO:0000313" key="8">
    <source>
        <dbReference type="EMBL" id="GAC98639.1"/>
    </source>
</evidence>
<evidence type="ECO:0000259" key="7">
    <source>
        <dbReference type="Pfam" id="PF03404"/>
    </source>
</evidence>
<keyword evidence="4" id="KW-0560">Oxidoreductase</keyword>
<dbReference type="InterPro" id="IPR014756">
    <property type="entry name" value="Ig_E-set"/>
</dbReference>
<dbReference type="GO" id="GO:0008482">
    <property type="term" value="F:sulfite oxidase activity"/>
    <property type="evidence" value="ECO:0007669"/>
    <property type="project" value="TreeGrafter"/>
</dbReference>
<dbReference type="GO" id="GO:0030151">
    <property type="term" value="F:molybdenum ion binding"/>
    <property type="evidence" value="ECO:0007669"/>
    <property type="project" value="InterPro"/>
</dbReference>
<protein>
    <recommendedName>
        <fullName evidence="10">Sulfite oxidase</fullName>
    </recommendedName>
</protein>
<dbReference type="InterPro" id="IPR000572">
    <property type="entry name" value="OxRdtase_Mopterin-bd_dom"/>
</dbReference>
<gene>
    <name evidence="8" type="ORF">PHSY_006233</name>
</gene>
<evidence type="ECO:0000256" key="2">
    <source>
        <dbReference type="ARBA" id="ARBA00022505"/>
    </source>
</evidence>
<dbReference type="eggNOG" id="KOG0535">
    <property type="taxonomic scope" value="Eukaryota"/>
</dbReference>
<dbReference type="EMBL" id="DF238821">
    <property type="protein sequence ID" value="GAC98639.1"/>
    <property type="molecule type" value="Genomic_DNA"/>
</dbReference>
<sequence length="444" mass="48937">MAQTVRQQSPLNTEPNSKELAGSYITPNELIFNRNHDSVISTNAPNSGGSGWMLGISVEQDETLKVLHVSQPSLPLESLKKDYELVEVTATLECAGNRRAELSASHQPAEGIQWGNAVIANVVWGGASLRSVLLAAGIPDPFSHHSQLSILQPSADASLRDSESWARPLHLHLFSAQESSESDDPTRTEYFAASIPFVTAMHPNQHCLLAHEYNRTPLTQRHGAPLRAVIPGHVGARWVKWLNALKISTSENDSPPMRQDYKLLTPDAQADEKEFADKAGKDAEFRKERLKKEKPLQRLEASCSITQPGQGERVVPAGEDGVVEVKGYAVGQDGSPATHVYVALVPDRDGTTDELLTSLEPDVEWKQAQLINRDASSNAAPSTWSWAWTLWHVQMPVPESDRKWALVARCVTASGVEQEKISEWNLRGFCNRSWSVVRNLSVQS</sequence>
<dbReference type="Pfam" id="PF03404">
    <property type="entry name" value="Mo-co_dimer"/>
    <property type="match status" value="1"/>
</dbReference>
<keyword evidence="2" id="KW-0500">Molybdenum</keyword>
<dbReference type="InterPro" id="IPR005066">
    <property type="entry name" value="MoCF_OxRdtse_dimer"/>
</dbReference>
<dbReference type="AlphaFoldDB" id="R9PBB0"/>
<evidence type="ECO:0000259" key="6">
    <source>
        <dbReference type="Pfam" id="PF00174"/>
    </source>
</evidence>
<evidence type="ECO:0000256" key="4">
    <source>
        <dbReference type="ARBA" id="ARBA00023002"/>
    </source>
</evidence>